<protein>
    <submittedName>
        <fullName evidence="2">Phosphoglycerate mutase-like protein</fullName>
    </submittedName>
</protein>
<evidence type="ECO:0000256" key="1">
    <source>
        <dbReference type="SAM" id="MobiDB-lite"/>
    </source>
</evidence>
<keyword evidence="3" id="KW-1185">Reference proteome</keyword>
<dbReference type="GeneID" id="92087321"/>
<dbReference type="InterPro" id="IPR029033">
    <property type="entry name" value="His_PPase_superfam"/>
</dbReference>
<evidence type="ECO:0000313" key="2">
    <source>
        <dbReference type="EMBL" id="KAK8079042.1"/>
    </source>
</evidence>
<dbReference type="Proteomes" id="UP001480595">
    <property type="component" value="Unassembled WGS sequence"/>
</dbReference>
<evidence type="ECO:0000313" key="3">
    <source>
        <dbReference type="Proteomes" id="UP001480595"/>
    </source>
</evidence>
<sequence length="206" mass="23224">MAPTLILIRHAEALHNLTSKFLPLEREFLTNRHGRAGLADREGRQNRGRRKLARKLREALRHRHARRPRRARAQVPDRRLQHAGPGVPGQAVAGGRGLLHTRGAILARGQAVLRRLRDRPEKVVIVVSHSGFLRLGVSGCFCFNADYRIFDFEEEEAAGGDGAVPQIIRLKQWEETEEKGRWDEQELEGHGRARQRLAGGDAQLDG</sequence>
<dbReference type="RefSeq" id="XP_066720113.1">
    <property type="nucleotide sequence ID" value="XM_066854258.1"/>
</dbReference>
<name>A0ABR1W7K2_9PEZI</name>
<proteinExistence type="predicted"/>
<accession>A0ABR1W7K2</accession>
<gene>
    <name evidence="2" type="ORF">PG994_002849</name>
</gene>
<feature type="compositionally biased region" description="Basic and acidic residues" evidence="1">
    <location>
        <begin position="179"/>
        <end position="191"/>
    </location>
</feature>
<comment type="caution">
    <text evidence="2">The sequence shown here is derived from an EMBL/GenBank/DDBJ whole genome shotgun (WGS) entry which is preliminary data.</text>
</comment>
<dbReference type="EMBL" id="JAQQWL010000003">
    <property type="protein sequence ID" value="KAK8079042.1"/>
    <property type="molecule type" value="Genomic_DNA"/>
</dbReference>
<feature type="region of interest" description="Disordered" evidence="1">
    <location>
        <begin position="179"/>
        <end position="206"/>
    </location>
</feature>
<feature type="compositionally biased region" description="Basic residues" evidence="1">
    <location>
        <begin position="60"/>
        <end position="72"/>
    </location>
</feature>
<organism evidence="2 3">
    <name type="scientific">Apiospora phragmitis</name>
    <dbReference type="NCBI Taxonomy" id="2905665"/>
    <lineage>
        <taxon>Eukaryota</taxon>
        <taxon>Fungi</taxon>
        <taxon>Dikarya</taxon>
        <taxon>Ascomycota</taxon>
        <taxon>Pezizomycotina</taxon>
        <taxon>Sordariomycetes</taxon>
        <taxon>Xylariomycetidae</taxon>
        <taxon>Amphisphaeriales</taxon>
        <taxon>Apiosporaceae</taxon>
        <taxon>Apiospora</taxon>
    </lineage>
</organism>
<reference evidence="2 3" key="1">
    <citation type="submission" date="2023-01" db="EMBL/GenBank/DDBJ databases">
        <title>Analysis of 21 Apiospora genomes using comparative genomics revels a genus with tremendous synthesis potential of carbohydrate active enzymes and secondary metabolites.</title>
        <authorList>
            <person name="Sorensen T."/>
        </authorList>
    </citation>
    <scope>NUCLEOTIDE SEQUENCE [LARGE SCALE GENOMIC DNA]</scope>
    <source>
        <strain evidence="2 3">CBS 135458</strain>
    </source>
</reference>
<feature type="region of interest" description="Disordered" evidence="1">
    <location>
        <begin position="60"/>
        <end position="94"/>
    </location>
</feature>
<dbReference type="SUPFAM" id="SSF53254">
    <property type="entry name" value="Phosphoglycerate mutase-like"/>
    <property type="match status" value="1"/>
</dbReference>